<dbReference type="GO" id="GO:0015031">
    <property type="term" value="P:protein transport"/>
    <property type="evidence" value="ECO:0007669"/>
    <property type="project" value="UniProtKB-KW"/>
</dbReference>
<dbReference type="SUPFAM" id="SSF64268">
    <property type="entry name" value="PX domain"/>
    <property type="match status" value="1"/>
</dbReference>
<keyword evidence="6" id="KW-0472">Membrane</keyword>
<dbReference type="PROSITE" id="PS50195">
    <property type="entry name" value="PX"/>
    <property type="match status" value="1"/>
</dbReference>
<feature type="domain" description="PX" evidence="8">
    <location>
        <begin position="79"/>
        <end position="196"/>
    </location>
</feature>
<dbReference type="OrthoDB" id="10254720at2759"/>
<dbReference type="PANTHER" id="PTHR20939:SF1">
    <property type="entry name" value="SORTING NEXIN-20"/>
    <property type="match status" value="1"/>
</dbReference>
<dbReference type="SMART" id="SM00312">
    <property type="entry name" value="PX"/>
    <property type="match status" value="1"/>
</dbReference>
<dbReference type="Ensembl" id="ENSPKIT00000001293.1">
    <property type="protein sequence ID" value="ENSPKIP00000020672.1"/>
    <property type="gene ID" value="ENSPKIG00000005366.1"/>
</dbReference>
<evidence type="ECO:0000256" key="4">
    <source>
        <dbReference type="ARBA" id="ARBA00022927"/>
    </source>
</evidence>
<name>A0A3B3RQ19_9TELE</name>
<dbReference type="InterPro" id="IPR039937">
    <property type="entry name" value="SNX20/SNX21"/>
</dbReference>
<dbReference type="Pfam" id="PF00787">
    <property type="entry name" value="PX"/>
    <property type="match status" value="1"/>
</dbReference>
<dbReference type="Proteomes" id="UP000261540">
    <property type="component" value="Unplaced"/>
</dbReference>
<evidence type="ECO:0000256" key="6">
    <source>
        <dbReference type="ARBA" id="ARBA00023136"/>
    </source>
</evidence>
<keyword evidence="5" id="KW-0446">Lipid-binding</keyword>
<evidence type="ECO:0000256" key="7">
    <source>
        <dbReference type="SAM" id="MobiDB-lite"/>
    </source>
</evidence>
<dbReference type="AlphaFoldDB" id="A0A3B3RQ19"/>
<proteinExistence type="predicted"/>
<keyword evidence="2" id="KW-0813">Transport</keyword>
<dbReference type="RefSeq" id="XP_023675790.1">
    <property type="nucleotide sequence ID" value="XM_023820022.2"/>
</dbReference>
<evidence type="ECO:0000256" key="2">
    <source>
        <dbReference type="ARBA" id="ARBA00022448"/>
    </source>
</evidence>
<feature type="region of interest" description="Disordered" evidence="7">
    <location>
        <begin position="1"/>
        <end position="64"/>
    </location>
</feature>
<feature type="compositionally biased region" description="Polar residues" evidence="7">
    <location>
        <begin position="54"/>
        <end position="64"/>
    </location>
</feature>
<evidence type="ECO:0000256" key="1">
    <source>
        <dbReference type="ARBA" id="ARBA00004469"/>
    </source>
</evidence>
<sequence>MAEWSAQRGGLPDNQDSTLPAQFTQSHPHIADRKDPGCCRSQGYDGTVTLEPSPGSSSAMTTRELQQHWRALKSGRKPARLLFDVPSSRTVEQNLSKYVVYQVVLIKSGSYDSKQVFIERRYSDFERLHQRLLQDFSEELEDVGLPRKRLTGNFAEGSISERRVAFKDYLAQLYAIRCIRQSPVFLDFFTRPELRLAHSYLRGGQYSQALERLLHVVDLQEKLTQHSPCLLVPTLCTIMVCQRDLDEPTRAFETGQQVMPLVRRYGLDKYRCPLLAMLVDLGYQLGQPIAHLQEELSQVRNAERGLVSTLSLKELMVQEFTE</sequence>
<evidence type="ECO:0000259" key="8">
    <source>
        <dbReference type="PROSITE" id="PS50195"/>
    </source>
</evidence>
<dbReference type="GeneID" id="111848203"/>
<dbReference type="GO" id="GO:1901981">
    <property type="term" value="F:phosphatidylinositol phosphate binding"/>
    <property type="evidence" value="ECO:0007669"/>
    <property type="project" value="TreeGrafter"/>
</dbReference>
<dbReference type="STRING" id="1676925.ENSPKIP00000020672"/>
<dbReference type="GO" id="GO:0031901">
    <property type="term" value="C:early endosome membrane"/>
    <property type="evidence" value="ECO:0007669"/>
    <property type="project" value="UniProtKB-SubCell"/>
</dbReference>
<reference evidence="9" key="1">
    <citation type="submission" date="2025-08" db="UniProtKB">
        <authorList>
            <consortium name="Ensembl"/>
        </authorList>
    </citation>
    <scope>IDENTIFICATION</scope>
</reference>
<evidence type="ECO:0000256" key="3">
    <source>
        <dbReference type="ARBA" id="ARBA00022753"/>
    </source>
</evidence>
<reference evidence="9" key="2">
    <citation type="submission" date="2025-09" db="UniProtKB">
        <authorList>
            <consortium name="Ensembl"/>
        </authorList>
    </citation>
    <scope>IDENTIFICATION</scope>
</reference>
<evidence type="ECO:0000313" key="9">
    <source>
        <dbReference type="Ensembl" id="ENSPKIP00000020672.1"/>
    </source>
</evidence>
<feature type="compositionally biased region" description="Polar residues" evidence="7">
    <location>
        <begin position="14"/>
        <end position="27"/>
    </location>
</feature>
<dbReference type="GeneTree" id="ENSGT00530000063759"/>
<dbReference type="InterPro" id="IPR001683">
    <property type="entry name" value="PX_dom"/>
</dbReference>
<dbReference type="InterPro" id="IPR036871">
    <property type="entry name" value="PX_dom_sf"/>
</dbReference>
<comment type="subcellular location">
    <subcellularLocation>
        <location evidence="1">Early endosome membrane</location>
        <topology evidence="1">Peripheral membrane protein</topology>
        <orientation evidence="1">Cytoplasmic side</orientation>
    </subcellularLocation>
</comment>
<protein>
    <submittedName>
        <fullName evidence="9">Sorting nexin 20</fullName>
    </submittedName>
</protein>
<evidence type="ECO:0000313" key="10">
    <source>
        <dbReference type="Proteomes" id="UP000261540"/>
    </source>
</evidence>
<dbReference type="Gene3D" id="3.30.1520.10">
    <property type="entry name" value="Phox-like domain"/>
    <property type="match status" value="1"/>
</dbReference>
<evidence type="ECO:0000256" key="5">
    <source>
        <dbReference type="ARBA" id="ARBA00023121"/>
    </source>
</evidence>
<keyword evidence="10" id="KW-1185">Reference proteome</keyword>
<dbReference type="PANTHER" id="PTHR20939">
    <property type="entry name" value="SORTING NEXIN 20, 21"/>
    <property type="match status" value="1"/>
</dbReference>
<accession>A0A3B3RQ19</accession>
<keyword evidence="3" id="KW-0967">Endosome</keyword>
<keyword evidence="4" id="KW-0653">Protein transport</keyword>
<organism evidence="9 10">
    <name type="scientific">Paramormyrops kingsleyae</name>
    <dbReference type="NCBI Taxonomy" id="1676925"/>
    <lineage>
        <taxon>Eukaryota</taxon>
        <taxon>Metazoa</taxon>
        <taxon>Chordata</taxon>
        <taxon>Craniata</taxon>
        <taxon>Vertebrata</taxon>
        <taxon>Euteleostomi</taxon>
        <taxon>Actinopterygii</taxon>
        <taxon>Neopterygii</taxon>
        <taxon>Teleostei</taxon>
        <taxon>Osteoglossocephala</taxon>
        <taxon>Osteoglossomorpha</taxon>
        <taxon>Osteoglossiformes</taxon>
        <taxon>Mormyridae</taxon>
        <taxon>Paramormyrops</taxon>
    </lineage>
</organism>